<dbReference type="Proteomes" id="UP001478817">
    <property type="component" value="Unassembled WGS sequence"/>
</dbReference>
<reference evidence="7 8" key="1">
    <citation type="submission" date="2024-04" db="EMBL/GenBank/DDBJ databases">
        <title>Human intestinal bacterial collection.</title>
        <authorList>
            <person name="Pauvert C."/>
            <person name="Hitch T.C.A."/>
            <person name="Clavel T."/>
        </authorList>
    </citation>
    <scope>NUCLEOTIDE SEQUENCE [LARGE SCALE GENOMIC DNA]</scope>
    <source>
        <strain evidence="7 8">CLA-AA-H197</strain>
    </source>
</reference>
<evidence type="ECO:0000256" key="2">
    <source>
        <dbReference type="ARBA" id="ARBA00022741"/>
    </source>
</evidence>
<dbReference type="InterPro" id="IPR000719">
    <property type="entry name" value="Prot_kinase_dom"/>
</dbReference>
<feature type="transmembrane region" description="Helical" evidence="5">
    <location>
        <begin position="373"/>
        <end position="399"/>
    </location>
</feature>
<evidence type="ECO:0000313" key="8">
    <source>
        <dbReference type="Proteomes" id="UP001478817"/>
    </source>
</evidence>
<keyword evidence="5" id="KW-0812">Transmembrane</keyword>
<evidence type="ECO:0000256" key="1">
    <source>
        <dbReference type="ARBA" id="ARBA00022679"/>
    </source>
</evidence>
<feature type="transmembrane region" description="Helical" evidence="5">
    <location>
        <begin position="307"/>
        <end position="327"/>
    </location>
</feature>
<dbReference type="SUPFAM" id="SSF56112">
    <property type="entry name" value="Protein kinase-like (PK-like)"/>
    <property type="match status" value="1"/>
</dbReference>
<dbReference type="RefSeq" id="WP_349182279.1">
    <property type="nucleotide sequence ID" value="NZ_JBBNGS010000007.1"/>
</dbReference>
<keyword evidence="1 7" id="KW-0808">Transferase</keyword>
<feature type="domain" description="Protein kinase" evidence="6">
    <location>
        <begin position="18"/>
        <end position="291"/>
    </location>
</feature>
<keyword evidence="4" id="KW-0067">ATP-binding</keyword>
<keyword evidence="5" id="KW-0472">Membrane</keyword>
<name>A0ABV1IFE7_9ACTN</name>
<gene>
    <name evidence="7" type="ORF">AAAT05_04670</name>
</gene>
<dbReference type="EC" id="2.7.11.1" evidence="7"/>
<evidence type="ECO:0000256" key="4">
    <source>
        <dbReference type="ARBA" id="ARBA00022840"/>
    </source>
</evidence>
<evidence type="ECO:0000256" key="3">
    <source>
        <dbReference type="ARBA" id="ARBA00022777"/>
    </source>
</evidence>
<evidence type="ECO:0000259" key="6">
    <source>
        <dbReference type="PROSITE" id="PS50011"/>
    </source>
</evidence>
<keyword evidence="3 7" id="KW-0418">Kinase</keyword>
<dbReference type="CDD" id="cd14014">
    <property type="entry name" value="STKc_PknB_like"/>
    <property type="match status" value="1"/>
</dbReference>
<dbReference type="PANTHER" id="PTHR43289">
    <property type="entry name" value="MITOGEN-ACTIVATED PROTEIN KINASE KINASE KINASE 20-RELATED"/>
    <property type="match status" value="1"/>
</dbReference>
<dbReference type="SMART" id="SM00220">
    <property type="entry name" value="S_TKc"/>
    <property type="match status" value="1"/>
</dbReference>
<dbReference type="PROSITE" id="PS50011">
    <property type="entry name" value="PROTEIN_KINASE_DOM"/>
    <property type="match status" value="1"/>
</dbReference>
<protein>
    <submittedName>
        <fullName evidence="7">Serine/threonine-protein kinase</fullName>
        <ecNumber evidence="7">2.7.11.1</ecNumber>
    </submittedName>
</protein>
<dbReference type="PANTHER" id="PTHR43289:SF34">
    <property type="entry name" value="SERINE_THREONINE-PROTEIN KINASE YBDM-RELATED"/>
    <property type="match status" value="1"/>
</dbReference>
<dbReference type="GO" id="GO:0004674">
    <property type="term" value="F:protein serine/threonine kinase activity"/>
    <property type="evidence" value="ECO:0007669"/>
    <property type="project" value="UniProtKB-EC"/>
</dbReference>
<feature type="transmembrane region" description="Helical" evidence="5">
    <location>
        <begin position="339"/>
        <end position="361"/>
    </location>
</feature>
<dbReference type="Gene3D" id="1.10.510.10">
    <property type="entry name" value="Transferase(Phosphotransferase) domain 1"/>
    <property type="match status" value="1"/>
</dbReference>
<proteinExistence type="predicted"/>
<sequence length="401" mass="42964">MNVEQTDIDADFDAALASYLSSCEGAGSYRVVETLKSSDFEVTEKVCFCGRDGGELGPFVRKRIDASCGLGHAYERLMRAQRQGLRCPNLPRVLDCWNDGERLSVLMEWLPGVTLEEHVRQAEPSEALAREATVQVARAVGCLHEGLGVGAPTIHRDLKPSNVMVVGGQNGLPRSFVLIDLGIARTWREGAEADTTRLGTRSYAPPEQFGFGQTSVRSDVYALGAVLWFCLTGEDPAPGMDSRQLAERPDVPSDLRRVVAKAMSFDPEERYASAEELARAVEGRAGSGHFLPAKAVGVEVPAAAGRAWNVVLALAVAVLVAASWVNVAEPTGSGAAWPLWLRLLAFGAWMPAGFASVAFVLADRRRLRRRVGLLQALALCAAVVLGGLLAIGVLGALFLRG</sequence>
<dbReference type="InterPro" id="IPR011009">
    <property type="entry name" value="Kinase-like_dom_sf"/>
</dbReference>
<keyword evidence="5" id="KW-1133">Transmembrane helix</keyword>
<evidence type="ECO:0000313" key="7">
    <source>
        <dbReference type="EMBL" id="MEQ2637634.1"/>
    </source>
</evidence>
<dbReference type="Pfam" id="PF00069">
    <property type="entry name" value="Pkinase"/>
    <property type="match status" value="1"/>
</dbReference>
<organism evidence="7 8">
    <name type="scientific">Paratractidigestivibacter faecalis</name>
    <dbReference type="NCBI Taxonomy" id="2292441"/>
    <lineage>
        <taxon>Bacteria</taxon>
        <taxon>Bacillati</taxon>
        <taxon>Actinomycetota</taxon>
        <taxon>Coriobacteriia</taxon>
        <taxon>Coriobacteriales</taxon>
        <taxon>Atopobiaceae</taxon>
        <taxon>Paratractidigestivibacter</taxon>
    </lineage>
</organism>
<keyword evidence="2" id="KW-0547">Nucleotide-binding</keyword>
<dbReference type="EMBL" id="JBBNGS010000007">
    <property type="protein sequence ID" value="MEQ2637634.1"/>
    <property type="molecule type" value="Genomic_DNA"/>
</dbReference>
<evidence type="ECO:0000256" key="5">
    <source>
        <dbReference type="SAM" id="Phobius"/>
    </source>
</evidence>
<comment type="caution">
    <text evidence="7">The sequence shown here is derived from an EMBL/GenBank/DDBJ whole genome shotgun (WGS) entry which is preliminary data.</text>
</comment>
<accession>A0ABV1IFE7</accession>
<keyword evidence="8" id="KW-1185">Reference proteome</keyword>